<organism evidence="7 8">
    <name type="scientific">Thiomonas arsenitoxydans (strain DSM 22701 / CIP 110005 / 3As)</name>
    <dbReference type="NCBI Taxonomy" id="426114"/>
    <lineage>
        <taxon>Bacteria</taxon>
        <taxon>Pseudomonadati</taxon>
        <taxon>Pseudomonadota</taxon>
        <taxon>Betaproteobacteria</taxon>
        <taxon>Burkholderiales</taxon>
        <taxon>Thiomonas</taxon>
    </lineage>
</organism>
<feature type="transmembrane region" description="Helical" evidence="6">
    <location>
        <begin position="56"/>
        <end position="79"/>
    </location>
</feature>
<feature type="transmembrane region" description="Helical" evidence="6">
    <location>
        <begin position="138"/>
        <end position="157"/>
    </location>
</feature>
<evidence type="ECO:0000313" key="8">
    <source>
        <dbReference type="Proteomes" id="UP000664800"/>
    </source>
</evidence>
<feature type="transmembrane region" description="Helical" evidence="6">
    <location>
        <begin position="346"/>
        <end position="365"/>
    </location>
</feature>
<feature type="transmembrane region" description="Helical" evidence="6">
    <location>
        <begin position="248"/>
        <end position="269"/>
    </location>
</feature>
<feature type="transmembrane region" description="Helical" evidence="6">
    <location>
        <begin position="209"/>
        <end position="227"/>
    </location>
</feature>
<dbReference type="Proteomes" id="UP000664800">
    <property type="component" value="Unassembled WGS sequence"/>
</dbReference>
<dbReference type="GO" id="GO:0005886">
    <property type="term" value="C:plasma membrane"/>
    <property type="evidence" value="ECO:0007669"/>
    <property type="project" value="TreeGrafter"/>
</dbReference>
<gene>
    <name evidence="7" type="ORF">J0I24_00655</name>
</gene>
<keyword evidence="5 6" id="KW-0472">Membrane</keyword>
<evidence type="ECO:0000256" key="5">
    <source>
        <dbReference type="ARBA" id="ARBA00023136"/>
    </source>
</evidence>
<feature type="transmembrane region" description="Helical" evidence="6">
    <location>
        <begin position="100"/>
        <end position="118"/>
    </location>
</feature>
<comment type="similarity">
    <text evidence="2">Belongs to the purine-cytosine permease (2.A.39) family.</text>
</comment>
<keyword evidence="3 6" id="KW-0812">Transmembrane</keyword>
<accession>A0A8I1MS21</accession>
<keyword evidence="4 6" id="KW-1133">Transmembrane helix</keyword>
<evidence type="ECO:0000313" key="7">
    <source>
        <dbReference type="EMBL" id="MBN8742796.1"/>
    </source>
</evidence>
<feature type="transmembrane region" description="Helical" evidence="6">
    <location>
        <begin position="169"/>
        <end position="189"/>
    </location>
</feature>
<comment type="subcellular location">
    <subcellularLocation>
        <location evidence="1">Membrane</location>
        <topology evidence="1">Multi-pass membrane protein</topology>
    </subcellularLocation>
</comment>
<comment type="caution">
    <text evidence="7">The sequence shown here is derived from an EMBL/GenBank/DDBJ whole genome shotgun (WGS) entry which is preliminary data.</text>
</comment>
<evidence type="ECO:0000256" key="6">
    <source>
        <dbReference type="SAM" id="Phobius"/>
    </source>
</evidence>
<dbReference type="RefSeq" id="WP_276726889.1">
    <property type="nucleotide sequence ID" value="NZ_JAFKMR010000009.1"/>
</dbReference>
<dbReference type="GO" id="GO:0015209">
    <property type="term" value="F:cytosine transmembrane transporter activity"/>
    <property type="evidence" value="ECO:0007669"/>
    <property type="project" value="InterPro"/>
</dbReference>
<sequence length="428" mass="45223">MATHTTSSDAAHASNASVPVAERIFTFTDAAALWFSLGVGLLVMQVGAYLRPGLSLPQAAGAIALGSLLGAGLLAWVAGIGSRHGLSSSALIGRTLGQRFAMLPVALNVVQLLGWTAFELVIMRDGTRTIVEQVFGARGAWVPVVATLAWGSLLLVLASGRMIGLVRRFVSRAAMPLIVASLLWLSYQFGLKAWQHGFAALWAQPGDGSMSLLAAVDLVIAMPVSWLPLVADYARYGRHAGATARGTWLGYAAANIWCYALGVLVISVSPADIDMLSTLLLAQGGLIALGFILVDEVDNAYGDVHSGAVSTNFLNSRWSIRRIGMTLVLLATAAALALPMHALEPFLLTLSSIFVPLFGVVIAQLAPGLPPQSNWRWGPMSVWLLGIGVFQLGTVWWPNWGSALPSLAFTLLAAGVLRWREARAPAAA</sequence>
<dbReference type="AlphaFoldDB" id="A0A8I1MS21"/>
<dbReference type="Pfam" id="PF02133">
    <property type="entry name" value="Transp_cyt_pur"/>
    <property type="match status" value="1"/>
</dbReference>
<protein>
    <submittedName>
        <fullName evidence="7">Cytosine permease</fullName>
    </submittedName>
</protein>
<dbReference type="InterPro" id="IPR030191">
    <property type="entry name" value="CodB"/>
</dbReference>
<reference evidence="7" key="1">
    <citation type="submission" date="2021-02" db="EMBL/GenBank/DDBJ databases">
        <title>Thiocyanate and organic carbon inputs drive convergent selection for specific autotrophic Afipia and Thiobacillus strains within complex microbiomes.</title>
        <authorList>
            <person name="Huddy R.J."/>
            <person name="Sachdeva R."/>
            <person name="Kadzinga F."/>
            <person name="Kantor R.S."/>
            <person name="Harrison S.T.L."/>
            <person name="Banfield J.F."/>
        </authorList>
    </citation>
    <scope>NUCLEOTIDE SEQUENCE</scope>
    <source>
        <strain evidence="7">SCN18_13_7_16_R3_B_64_19</strain>
    </source>
</reference>
<evidence type="ECO:0000256" key="4">
    <source>
        <dbReference type="ARBA" id="ARBA00022989"/>
    </source>
</evidence>
<proteinExistence type="inferred from homology"/>
<dbReference type="PANTHER" id="PTHR30569">
    <property type="entry name" value="CYTOSINE TRANSPORTER CODB"/>
    <property type="match status" value="1"/>
</dbReference>
<dbReference type="EMBL" id="JAFKMR010000009">
    <property type="protein sequence ID" value="MBN8742796.1"/>
    <property type="molecule type" value="Genomic_DNA"/>
</dbReference>
<feature type="transmembrane region" description="Helical" evidence="6">
    <location>
        <begin position="31"/>
        <end position="50"/>
    </location>
</feature>
<dbReference type="Gene3D" id="1.10.4160.10">
    <property type="entry name" value="Hydantoin permease"/>
    <property type="match status" value="1"/>
</dbReference>
<evidence type="ECO:0000256" key="2">
    <source>
        <dbReference type="ARBA" id="ARBA00008974"/>
    </source>
</evidence>
<dbReference type="InterPro" id="IPR001248">
    <property type="entry name" value="Pur-cyt_permease"/>
</dbReference>
<feature type="transmembrane region" description="Helical" evidence="6">
    <location>
        <begin position="323"/>
        <end position="340"/>
    </location>
</feature>
<feature type="transmembrane region" description="Helical" evidence="6">
    <location>
        <begin position="403"/>
        <end position="419"/>
    </location>
</feature>
<dbReference type="PANTHER" id="PTHR30569:SF0">
    <property type="entry name" value="CYTOSINE PERMEASE"/>
    <property type="match status" value="1"/>
</dbReference>
<name>A0A8I1MS21_THIA3</name>
<evidence type="ECO:0000256" key="3">
    <source>
        <dbReference type="ARBA" id="ARBA00022692"/>
    </source>
</evidence>
<evidence type="ECO:0000256" key="1">
    <source>
        <dbReference type="ARBA" id="ARBA00004141"/>
    </source>
</evidence>